<evidence type="ECO:0000313" key="2">
    <source>
        <dbReference type="Proteomes" id="UP001142810"/>
    </source>
</evidence>
<name>A0ABT3P306_9ALTE</name>
<evidence type="ECO:0000313" key="1">
    <source>
        <dbReference type="EMBL" id="MCW8107151.1"/>
    </source>
</evidence>
<comment type="caution">
    <text evidence="1">The sequence shown here is derived from an EMBL/GenBank/DDBJ whole genome shotgun (WGS) entry which is preliminary data.</text>
</comment>
<accession>A0ABT3P306</accession>
<sequence>MKRVSAKKLEDTGYEVVEVETPRKPFIVSYFFNGTASKWRYIPFDTEFVSVESAYTAFIVPMLKTSKPFQGRLQTSLLRKKNESLPSESTFYAFARYAAIHINKAYGLSQVSEIVDKKFVHTAFFGSYGALLLTHDWHGATAIIWHDKDRDFLTKYIPEILAPYEINCPSINQTYTEDAEHQFLLESLDKALLDKYGSVTGAENWLEEKHYFTDKKPTKELLHTSSEVMKLLFKIK</sequence>
<dbReference type="RefSeq" id="WP_265615852.1">
    <property type="nucleotide sequence ID" value="NZ_JAPFRD010000002.1"/>
</dbReference>
<proteinExistence type="predicted"/>
<dbReference type="EMBL" id="JAPFRD010000002">
    <property type="protein sequence ID" value="MCW8107151.1"/>
    <property type="molecule type" value="Genomic_DNA"/>
</dbReference>
<dbReference type="Proteomes" id="UP001142810">
    <property type="component" value="Unassembled WGS sequence"/>
</dbReference>
<gene>
    <name evidence="1" type="ORF">OPS25_01365</name>
</gene>
<protein>
    <submittedName>
        <fullName evidence="1">Uncharacterized protein</fullName>
    </submittedName>
</protein>
<organism evidence="1 2">
    <name type="scientific">Alteromonas aquimaris</name>
    <dbReference type="NCBI Taxonomy" id="2998417"/>
    <lineage>
        <taxon>Bacteria</taxon>
        <taxon>Pseudomonadati</taxon>
        <taxon>Pseudomonadota</taxon>
        <taxon>Gammaproteobacteria</taxon>
        <taxon>Alteromonadales</taxon>
        <taxon>Alteromonadaceae</taxon>
        <taxon>Alteromonas/Salinimonas group</taxon>
        <taxon>Alteromonas</taxon>
    </lineage>
</organism>
<reference evidence="1" key="1">
    <citation type="submission" date="2022-11" db="EMBL/GenBank/DDBJ databases">
        <title>Alteromonas sp. nov., isolated from sea water of the Qingdao.</title>
        <authorList>
            <person name="Wang Q."/>
        </authorList>
    </citation>
    <scope>NUCLEOTIDE SEQUENCE</scope>
    <source>
        <strain evidence="1">ASW11-7</strain>
    </source>
</reference>
<keyword evidence="2" id="KW-1185">Reference proteome</keyword>